<evidence type="ECO:0000313" key="3">
    <source>
        <dbReference type="EMBL" id="SFV69517.1"/>
    </source>
</evidence>
<gene>
    <name evidence="3" type="ORF">MNB_SV-14-345</name>
</gene>
<proteinExistence type="predicted"/>
<feature type="transmembrane region" description="Helical" evidence="2">
    <location>
        <begin position="6"/>
        <end position="27"/>
    </location>
</feature>
<sequence>MNKWKLFSGFVALAIYLGLIFLVLYFYNIHKTKAKNYVEKNSNRVTVTLVNSDKTVFNKSSKVSTPHKPKPVIVPPVHIKRPKHIVKRVIKPKPKPKHIVKRVVKPKPKPKHIPKKVVKPKPKPKHIPKKVVKPKPKPKHIPKKVVKPKPKPKHIPKKVVKPKPKPVPKKTAKDLFSSIKTKDVTKHIKREPKHVKRPIVIPKAPSRIKHNSAISDRIKSTHQSGRVSNANRDRGIKNAYIAKVKRHMNNWNAGSAYKGKRVSLTLTIYNSGKFSYRIISGGDEDMKRSLKEFLDRLNRMRQLGGHSKSSPYSIKVNFIVK</sequence>
<accession>A0A1W1CUX3</accession>
<organism evidence="3">
    <name type="scientific">hydrothermal vent metagenome</name>
    <dbReference type="NCBI Taxonomy" id="652676"/>
    <lineage>
        <taxon>unclassified sequences</taxon>
        <taxon>metagenomes</taxon>
        <taxon>ecological metagenomes</taxon>
    </lineage>
</organism>
<feature type="compositionally biased region" description="Basic residues" evidence="1">
    <location>
        <begin position="105"/>
        <end position="170"/>
    </location>
</feature>
<keyword evidence="2" id="KW-0812">Transmembrane</keyword>
<keyword evidence="2" id="KW-1133">Transmembrane helix</keyword>
<protein>
    <submittedName>
        <fullName evidence="3">M-like protein</fullName>
    </submittedName>
</protein>
<dbReference type="EMBL" id="FPHN01000278">
    <property type="protein sequence ID" value="SFV69517.1"/>
    <property type="molecule type" value="Genomic_DNA"/>
</dbReference>
<keyword evidence="2" id="KW-0472">Membrane</keyword>
<dbReference type="AlphaFoldDB" id="A0A1W1CUX3"/>
<name>A0A1W1CUX3_9ZZZZ</name>
<evidence type="ECO:0000256" key="2">
    <source>
        <dbReference type="SAM" id="Phobius"/>
    </source>
</evidence>
<feature type="region of interest" description="Disordered" evidence="1">
    <location>
        <begin position="105"/>
        <end position="172"/>
    </location>
</feature>
<evidence type="ECO:0000256" key="1">
    <source>
        <dbReference type="SAM" id="MobiDB-lite"/>
    </source>
</evidence>
<reference evidence="3" key="1">
    <citation type="submission" date="2016-10" db="EMBL/GenBank/DDBJ databases">
        <authorList>
            <person name="de Groot N.N."/>
        </authorList>
    </citation>
    <scope>NUCLEOTIDE SEQUENCE</scope>
</reference>